<feature type="region of interest" description="Disordered" evidence="2">
    <location>
        <begin position="82"/>
        <end position="205"/>
    </location>
</feature>
<gene>
    <name evidence="4" type="ORF">Q9L58_009266</name>
</gene>
<dbReference type="Pfam" id="PF18210">
    <property type="entry name" value="Knl1_RWD_C"/>
    <property type="match status" value="1"/>
</dbReference>
<dbReference type="Proteomes" id="UP001447188">
    <property type="component" value="Unassembled WGS sequence"/>
</dbReference>
<feature type="domain" description="Spc7 kinetochore protein" evidence="3">
    <location>
        <begin position="977"/>
        <end position="1303"/>
    </location>
</feature>
<feature type="region of interest" description="Disordered" evidence="2">
    <location>
        <begin position="235"/>
        <end position="262"/>
    </location>
</feature>
<feature type="region of interest" description="Disordered" evidence="2">
    <location>
        <begin position="928"/>
        <end position="992"/>
    </location>
</feature>
<feature type="compositionally biased region" description="Polar residues" evidence="2">
    <location>
        <begin position="150"/>
        <end position="163"/>
    </location>
</feature>
<dbReference type="EMBL" id="JBBBZM010000204">
    <property type="protein sequence ID" value="KAL0631853.1"/>
    <property type="molecule type" value="Genomic_DNA"/>
</dbReference>
<feature type="region of interest" description="Disordered" evidence="2">
    <location>
        <begin position="1"/>
        <end position="44"/>
    </location>
</feature>
<feature type="compositionally biased region" description="Acidic residues" evidence="2">
    <location>
        <begin position="179"/>
        <end position="195"/>
    </location>
</feature>
<feature type="compositionally biased region" description="Low complexity" evidence="2">
    <location>
        <begin position="633"/>
        <end position="644"/>
    </location>
</feature>
<feature type="region of interest" description="Disordered" evidence="2">
    <location>
        <begin position="499"/>
        <end position="665"/>
    </location>
</feature>
<name>A0ABR3G7Q3_9PEZI</name>
<reference evidence="4 5" key="1">
    <citation type="submission" date="2024-02" db="EMBL/GenBank/DDBJ databases">
        <title>Discinaceae phylogenomics.</title>
        <authorList>
            <person name="Dirks A.C."/>
            <person name="James T.Y."/>
        </authorList>
    </citation>
    <scope>NUCLEOTIDE SEQUENCE [LARGE SCALE GENOMIC DNA]</scope>
    <source>
        <strain evidence="4 5">ACD0624</strain>
    </source>
</reference>
<comment type="caution">
    <text evidence="4">The sequence shown here is derived from an EMBL/GenBank/DDBJ whole genome shotgun (WGS) entry which is preliminary data.</text>
</comment>
<dbReference type="Pfam" id="PF08317">
    <property type="entry name" value="Spc7"/>
    <property type="match status" value="1"/>
</dbReference>
<keyword evidence="1" id="KW-0175">Coiled coil</keyword>
<evidence type="ECO:0000313" key="4">
    <source>
        <dbReference type="EMBL" id="KAL0631853.1"/>
    </source>
</evidence>
<feature type="region of interest" description="Disordered" evidence="2">
    <location>
        <begin position="720"/>
        <end position="740"/>
    </location>
</feature>
<feature type="compositionally biased region" description="Polar residues" evidence="2">
    <location>
        <begin position="682"/>
        <end position="698"/>
    </location>
</feature>
<dbReference type="SMART" id="SM01315">
    <property type="entry name" value="Spc7_N"/>
    <property type="match status" value="1"/>
</dbReference>
<feature type="region of interest" description="Disordered" evidence="2">
    <location>
        <begin position="775"/>
        <end position="799"/>
    </location>
</feature>
<proteinExistence type="predicted"/>
<evidence type="ECO:0000259" key="3">
    <source>
        <dbReference type="SMART" id="SM00787"/>
    </source>
</evidence>
<feature type="region of interest" description="Disordered" evidence="2">
    <location>
        <begin position="678"/>
        <end position="701"/>
    </location>
</feature>
<feature type="compositionally biased region" description="Basic and acidic residues" evidence="2">
    <location>
        <begin position="842"/>
        <end position="855"/>
    </location>
</feature>
<accession>A0ABR3G7Q3</accession>
<feature type="coiled-coil region" evidence="1">
    <location>
        <begin position="1190"/>
        <end position="1252"/>
    </location>
</feature>
<feature type="compositionally biased region" description="Low complexity" evidence="2">
    <location>
        <begin position="9"/>
        <end position="24"/>
    </location>
</feature>
<protein>
    <recommendedName>
        <fullName evidence="3">Spc7 kinetochore protein domain-containing protein</fullName>
    </recommendedName>
</protein>
<dbReference type="PANTHER" id="PTHR28260:SF1">
    <property type="entry name" value="SPINDLE POLE BODY COMPONENT SPC105"/>
    <property type="match status" value="1"/>
</dbReference>
<feature type="compositionally biased region" description="Acidic residues" evidence="2">
    <location>
        <begin position="560"/>
        <end position="573"/>
    </location>
</feature>
<dbReference type="Pfam" id="PF15402">
    <property type="entry name" value="MELT_2"/>
    <property type="match status" value="8"/>
</dbReference>
<dbReference type="InterPro" id="IPR013253">
    <property type="entry name" value="Spc7_domain"/>
</dbReference>
<dbReference type="SMART" id="SM00787">
    <property type="entry name" value="Spc7"/>
    <property type="match status" value="1"/>
</dbReference>
<sequence length="1479" mass="160063">MPPAGPARSTTAAASSSSSSSSSSNTLNFNPPPTTIPVNTEEYQQRRSEALAARAARRQSLGNRRVSFAPEATLHTWDVVEYYGDPTPSSASKSNSTGRLSTIEATPTTSTTAPESPKLPDNTAAFAPETPLVGKGTGSGAGGNGGFQSPAASTDTGFSSPFSSDAGGSPFADMTEAASDSDSDSDSMSDDDDDGANERTFVTNAGDMTTDMDADEMTGVFGIFGKRTAWKLEGATEPVDADDDEGTEPAAVPREIEEHEGGEGGEMTMEMTRAVGGLLQPAPAPVSYPALPTHLSSDTEEDGEMTMEMTRAIGGLLPAAANMFVNPYNEEQEDVTADMDMTRPVGGILASAANLLQGARKSLGFFSGASPQPSPQPPQKQSADNDMDMDMDMTIAVGGILANQPPRARRPLLSSSPIQHGADMTMDMTVAIGGILPAPSTRFAASPELSDGDMDMTIAVGGIQSAQTTRFAASPEESEDENEGMTMEFTSVLGGILGRAPTEKEPAKKRRSSLAKNSGGGRLMSADSWKRGQDAARDEEEGEMETTISVGGILDKQQANEDEDDDDSDEVDLDGVTMDVTTAIGRILPPKPTTTASRAKAQGPVQIPTPKGEAKNVGTLTPTPAKRRKSGRRSSGTAATSSSRVTRRSSAIKKSLETQQVSTPSVSKIQILVEIPVRRAETPTQTPRQKATPSQTKGVTPKEISDTIYVFATPQRKLANSLQPQTPPDQATPVVKPKTPSKFAPPIETPLRLATPQHHGFSLSAKKALGFPTSPSPFKLAGTPQSGTRGIGIDRPGLGSPRVAAKLSARKNISESSLPFSPIVAPRELLRASLEDDAADREEERREKQKEVERRKSLDLRSRIELLTPRKAGRKSLAYGALLQGHGKREREEDASTFLGGGKRRKSLEFGLMAQPLSPARVTRSMELDKAPSLQTPKKHTPGKLSPKKKSVTIAPISVASSPMAPPPKPTPVVVEADSEEESFEEEDEEPKLTLQQFLSMTSISFLDGLTTTKRRATGFPGLELRRGRRNTDGEEEAEASLAECVIAGACTNLMFGLFQHSCRELKKYIQEGREVVKEIESDTLDENPLLFREYIDAPPDVKVIMDTQFKNVKTHARLLAKGIWYEWRMKLLEGVKTTLNDNLVSMKADEAVIEEAEMVTKHVMPGLEARFEAATKTVARMDEVKKRIESDDKEQLREARDRLKSVQEKIEEVKKKLERRRREVEELDISIEAQEKQKAILQESIGEAERVKEMNRGWSEDEIACWKNKVSALERKFGWSITMVHGTAVELVFLKQLHVFWDATGVENTRVEYLAPAIIKSSDPAPLQDAEHDFFTACLNARLSNITTTKPTLKATLAEISTFWRRCLTTSDEIRKVRKMYPITLALHGENELRVAIKVLVPEIRSKVVIEVLVDKEMATKGGAKVIYGGVNEALVSEFVGNALKEGKEGVWRGVVESLVGRCLEGKRKGGVGVPTKA</sequence>
<feature type="compositionally biased region" description="Low complexity" evidence="2">
    <location>
        <begin position="101"/>
        <end position="116"/>
    </location>
</feature>
<feature type="region of interest" description="Disordered" evidence="2">
    <location>
        <begin position="835"/>
        <end position="855"/>
    </location>
</feature>
<feature type="compositionally biased region" description="Acidic residues" evidence="2">
    <location>
        <begin position="977"/>
        <end position="990"/>
    </location>
</feature>
<dbReference type="InterPro" id="IPR040850">
    <property type="entry name" value="Knl1_RWD_C"/>
</dbReference>
<dbReference type="InterPro" id="IPR033338">
    <property type="entry name" value="Spc105/Spc7"/>
</dbReference>
<evidence type="ECO:0000256" key="2">
    <source>
        <dbReference type="SAM" id="MobiDB-lite"/>
    </source>
</evidence>
<dbReference type="PANTHER" id="PTHR28260">
    <property type="entry name" value="SPINDLE POLE BODY COMPONENT SPC105"/>
    <property type="match status" value="1"/>
</dbReference>
<keyword evidence="5" id="KW-1185">Reference proteome</keyword>
<evidence type="ECO:0000313" key="5">
    <source>
        <dbReference type="Proteomes" id="UP001447188"/>
    </source>
</evidence>
<feature type="compositionally biased region" description="Polar residues" evidence="2">
    <location>
        <begin position="87"/>
        <end position="100"/>
    </location>
</feature>
<evidence type="ECO:0000256" key="1">
    <source>
        <dbReference type="SAM" id="Coils"/>
    </source>
</evidence>
<feature type="compositionally biased region" description="Basic residues" evidence="2">
    <location>
        <begin position="937"/>
        <end position="951"/>
    </location>
</feature>
<feature type="compositionally biased region" description="Gly residues" evidence="2">
    <location>
        <begin position="135"/>
        <end position="146"/>
    </location>
</feature>
<feature type="region of interest" description="Disordered" evidence="2">
    <location>
        <begin position="364"/>
        <end position="386"/>
    </location>
</feature>
<organism evidence="4 5">
    <name type="scientific">Discina gigas</name>
    <dbReference type="NCBI Taxonomy" id="1032678"/>
    <lineage>
        <taxon>Eukaryota</taxon>
        <taxon>Fungi</taxon>
        <taxon>Dikarya</taxon>
        <taxon>Ascomycota</taxon>
        <taxon>Pezizomycotina</taxon>
        <taxon>Pezizomycetes</taxon>
        <taxon>Pezizales</taxon>
        <taxon>Discinaceae</taxon>
        <taxon>Discina</taxon>
    </lineage>
</organism>